<accession>A0ABS2UHY2</accession>
<organism evidence="1 2">
    <name type="scientific">Leptospira ainlahdjerensis</name>
    <dbReference type="NCBI Taxonomy" id="2810033"/>
    <lineage>
        <taxon>Bacteria</taxon>
        <taxon>Pseudomonadati</taxon>
        <taxon>Spirochaetota</taxon>
        <taxon>Spirochaetia</taxon>
        <taxon>Leptospirales</taxon>
        <taxon>Leptospiraceae</taxon>
        <taxon>Leptospira</taxon>
    </lineage>
</organism>
<protein>
    <recommendedName>
        <fullName evidence="3">Ig-like protein</fullName>
    </recommendedName>
</protein>
<proteinExistence type="predicted"/>
<keyword evidence="2" id="KW-1185">Reference proteome</keyword>
<comment type="caution">
    <text evidence="1">The sequence shown here is derived from an EMBL/GenBank/DDBJ whole genome shotgun (WGS) entry which is preliminary data.</text>
</comment>
<evidence type="ECO:0000313" key="1">
    <source>
        <dbReference type="EMBL" id="MBM9579439.1"/>
    </source>
</evidence>
<reference evidence="1 2" key="1">
    <citation type="submission" date="2021-02" db="EMBL/GenBank/DDBJ databases">
        <title>Leptospira ainlahdjerensis sp. nov., Leptospira ainazelensis sp. nov., Leptospira abararensis sp. nov. and Leptospira chreensis sp. nov., four new species isolated from water sources in Algeria.</title>
        <authorList>
            <person name="Amara Korba A."/>
            <person name="Kainiu M."/>
            <person name="Vincent A.T."/>
            <person name="Mariet J.-F."/>
            <person name="Veyrier F.J."/>
            <person name="Goarant C."/>
            <person name="Picardeau M."/>
        </authorList>
    </citation>
    <scope>NUCLEOTIDE SEQUENCE [LARGE SCALE GENOMIC DNA]</scope>
    <source>
        <strain evidence="1 2">201903070</strain>
    </source>
</reference>
<dbReference type="Proteomes" id="UP000724686">
    <property type="component" value="Unassembled WGS sequence"/>
</dbReference>
<dbReference type="RefSeq" id="WP_205281370.1">
    <property type="nucleotide sequence ID" value="NZ_JAFFPU010000075.1"/>
</dbReference>
<name>A0ABS2UHY2_9LEPT</name>
<gene>
    <name evidence="1" type="ORF">JWG45_20045</name>
</gene>
<dbReference type="EMBL" id="JAFFPU010000075">
    <property type="protein sequence ID" value="MBM9579439.1"/>
    <property type="molecule type" value="Genomic_DNA"/>
</dbReference>
<evidence type="ECO:0000313" key="2">
    <source>
        <dbReference type="Proteomes" id="UP000724686"/>
    </source>
</evidence>
<sequence>MPAILNTNGTPFNSTLIPTSLNEGVPTSVSFILTNPLSDSTTYQFVCITLPTS</sequence>
<evidence type="ECO:0008006" key="3">
    <source>
        <dbReference type="Google" id="ProtNLM"/>
    </source>
</evidence>